<comment type="caution">
    <text evidence="4">The sequence shown here is derived from an EMBL/GenBank/DDBJ whole genome shotgun (WGS) entry which is preliminary data.</text>
</comment>
<keyword evidence="5" id="KW-1185">Reference proteome</keyword>
<name>A0ABW0LZ13_9BACL</name>
<organism evidence="4 5">
    <name type="scientific">Cohnella suwonensis</name>
    <dbReference type="NCBI Taxonomy" id="696072"/>
    <lineage>
        <taxon>Bacteria</taxon>
        <taxon>Bacillati</taxon>
        <taxon>Bacillota</taxon>
        <taxon>Bacilli</taxon>
        <taxon>Bacillales</taxon>
        <taxon>Paenibacillaceae</taxon>
        <taxon>Cohnella</taxon>
    </lineage>
</organism>
<proteinExistence type="predicted"/>
<evidence type="ECO:0000313" key="4">
    <source>
        <dbReference type="EMBL" id="MFC5470546.1"/>
    </source>
</evidence>
<evidence type="ECO:0000256" key="2">
    <source>
        <dbReference type="SAM" id="SignalP"/>
    </source>
</evidence>
<dbReference type="PANTHER" id="PTHR43308">
    <property type="entry name" value="OUTER MEMBRANE PROTEIN ALPHA-RELATED"/>
    <property type="match status" value="1"/>
</dbReference>
<feature type="region of interest" description="Disordered" evidence="1">
    <location>
        <begin position="359"/>
        <end position="393"/>
    </location>
</feature>
<dbReference type="Proteomes" id="UP001596105">
    <property type="component" value="Unassembled WGS sequence"/>
</dbReference>
<sequence>MVKNRRNKWTVILLIVCMMFSSISFANAAESAKSDVKGHWAESQLNNWLEKGLIKGYADGTVKPDHPVTRAELISLVNRAFGLTEKADVIFSDIQSNYWAYGDVGIAIKADYIKGNSDGTFAPGNKTSRQEVAVIIARLLKLQADSQNAVIFSDADRFASWSKEAIGSVAAKKIMQGYEDQTFKPEAQITRAEAVVTLDRALQALQSQTETQKNAYNAAGTYGPVSGAETINGDVAVNVPGVTLQNMVINGNLLLAEGIGSGDAFLKNVTVKGTTTVQGGGDHSIHFENGIFGKVIVDKKDGTVRLVLEGTTIIEQLDIKSPVNLELGKDSNIGTLIIDALLKTLGQGTIEKAIIGDEGKGSTFEKQPQKLEGPGATTTPTAGGGGGMGSGNGPTTITSVTTSTAIAEIKVDNGTKLLSVLSGLPTTVQITLSDGTTPIVNVTWNGGTPAYNGYKGGTYAFSGTLSVPGGVSNPSNIQAKANVIVANALPQLVSTTIVTDVVSSFSNIQISNGTSLLSVLNGLPTTMQIKLSDGTNPTVNINWDGGSPVYDGNKDGIYVFSGTPIIPSDVSNPSNVQAKINVIVANVLPGPVSTTIVSNGVSAISDIQVPNSTSLLSVLSGLPTTVQITLSDGTNPTVNVTWNGGTPAYNGYKGGTYAFSGTLAVPGGVSNPSNVQAKANVIVANGLPQLVSTIIVTDVVSSFSNIQISNGTSLLSVLNGLPTTMQIKLSDGTNPTVNINWDGGSPVYDGNKDGIYEFSGTPIIPSDVSNPSNVQAKINVIIGPMP</sequence>
<dbReference type="PROSITE" id="PS51272">
    <property type="entry name" value="SLH"/>
    <property type="match status" value="3"/>
</dbReference>
<feature type="chain" id="PRO_5046635350" evidence="2">
    <location>
        <begin position="29"/>
        <end position="786"/>
    </location>
</feature>
<dbReference type="Pfam" id="PF00395">
    <property type="entry name" value="SLH"/>
    <property type="match status" value="3"/>
</dbReference>
<accession>A0ABW0LZ13</accession>
<dbReference type="RefSeq" id="WP_209749024.1">
    <property type="nucleotide sequence ID" value="NZ_JBHSMH010000067.1"/>
</dbReference>
<feature type="domain" description="SLH" evidence="3">
    <location>
        <begin position="149"/>
        <end position="212"/>
    </location>
</feature>
<evidence type="ECO:0000313" key="5">
    <source>
        <dbReference type="Proteomes" id="UP001596105"/>
    </source>
</evidence>
<reference evidence="5" key="1">
    <citation type="journal article" date="2019" name="Int. J. Syst. Evol. Microbiol.">
        <title>The Global Catalogue of Microorganisms (GCM) 10K type strain sequencing project: providing services to taxonomists for standard genome sequencing and annotation.</title>
        <authorList>
            <consortium name="The Broad Institute Genomics Platform"/>
            <consortium name="The Broad Institute Genome Sequencing Center for Infectious Disease"/>
            <person name="Wu L."/>
            <person name="Ma J."/>
        </authorList>
    </citation>
    <scope>NUCLEOTIDE SEQUENCE [LARGE SCALE GENOMIC DNA]</scope>
    <source>
        <strain evidence="5">CCUG 57113</strain>
    </source>
</reference>
<dbReference type="InterPro" id="IPR011081">
    <property type="entry name" value="Big_4"/>
</dbReference>
<gene>
    <name evidence="4" type="ORF">ACFPPD_17785</name>
</gene>
<evidence type="ECO:0000259" key="3">
    <source>
        <dbReference type="PROSITE" id="PS51272"/>
    </source>
</evidence>
<feature type="compositionally biased region" description="Gly residues" evidence="1">
    <location>
        <begin position="382"/>
        <end position="392"/>
    </location>
</feature>
<protein>
    <submittedName>
        <fullName evidence="4">Ig-like domain-containing protein</fullName>
    </submittedName>
</protein>
<dbReference type="InterPro" id="IPR001119">
    <property type="entry name" value="SLH_dom"/>
</dbReference>
<keyword evidence="2" id="KW-0732">Signal</keyword>
<dbReference type="EMBL" id="JBHSMH010000067">
    <property type="protein sequence ID" value="MFC5470546.1"/>
    <property type="molecule type" value="Genomic_DNA"/>
</dbReference>
<dbReference type="InterPro" id="IPR051465">
    <property type="entry name" value="Cell_Envelope_Struct_Comp"/>
</dbReference>
<dbReference type="PANTHER" id="PTHR43308:SF5">
    <property type="entry name" value="S-LAYER PROTEIN _ PEPTIDOGLYCAN ENDO-BETA-N-ACETYLGLUCOSAMINIDASE"/>
    <property type="match status" value="1"/>
</dbReference>
<feature type="signal peptide" evidence="2">
    <location>
        <begin position="1"/>
        <end position="28"/>
    </location>
</feature>
<feature type="domain" description="SLH" evidence="3">
    <location>
        <begin position="28"/>
        <end position="91"/>
    </location>
</feature>
<dbReference type="Pfam" id="PF07532">
    <property type="entry name" value="Big_4"/>
    <property type="match status" value="4"/>
</dbReference>
<evidence type="ECO:0000256" key="1">
    <source>
        <dbReference type="SAM" id="MobiDB-lite"/>
    </source>
</evidence>
<feature type="domain" description="SLH" evidence="3">
    <location>
        <begin position="92"/>
        <end position="148"/>
    </location>
</feature>